<evidence type="ECO:0000256" key="1">
    <source>
        <dbReference type="ARBA" id="ARBA00023015"/>
    </source>
</evidence>
<dbReference type="PROSITE" id="PS01124">
    <property type="entry name" value="HTH_ARAC_FAMILY_2"/>
    <property type="match status" value="1"/>
</dbReference>
<dbReference type="RefSeq" id="WP_168433260.1">
    <property type="nucleotide sequence ID" value="NZ_CAAHFH010000001.1"/>
</dbReference>
<dbReference type="CDD" id="cd01543">
    <property type="entry name" value="PBP1_XylR"/>
    <property type="match status" value="1"/>
</dbReference>
<dbReference type="Pfam" id="PF13377">
    <property type="entry name" value="Peripla_BP_3"/>
    <property type="match status" value="1"/>
</dbReference>
<evidence type="ECO:0000313" key="6">
    <source>
        <dbReference type="Proteomes" id="UP000346198"/>
    </source>
</evidence>
<name>A0A6C2UJI4_9BACT</name>
<dbReference type="InterPro" id="IPR009057">
    <property type="entry name" value="Homeodomain-like_sf"/>
</dbReference>
<feature type="domain" description="HTH araC/xylS-type" evidence="4">
    <location>
        <begin position="279"/>
        <end position="377"/>
    </location>
</feature>
<dbReference type="SUPFAM" id="SSF46689">
    <property type="entry name" value="Homeodomain-like"/>
    <property type="match status" value="1"/>
</dbReference>
<keyword evidence="2" id="KW-0238">DNA-binding</keyword>
<dbReference type="GO" id="GO:0000976">
    <property type="term" value="F:transcription cis-regulatory region binding"/>
    <property type="evidence" value="ECO:0007669"/>
    <property type="project" value="TreeGrafter"/>
</dbReference>
<dbReference type="InterPro" id="IPR028082">
    <property type="entry name" value="Peripla_BP_I"/>
</dbReference>
<evidence type="ECO:0000313" key="5">
    <source>
        <dbReference type="EMBL" id="VGO20380.1"/>
    </source>
</evidence>
<dbReference type="SMART" id="SM00342">
    <property type="entry name" value="HTH_ARAC"/>
    <property type="match status" value="1"/>
</dbReference>
<gene>
    <name evidence="5" type="primary">xylR_5</name>
    <name evidence="5" type="ORF">SCARR_02443</name>
</gene>
<dbReference type="AlphaFoldDB" id="A0A6C2UJI4"/>
<dbReference type="PANTHER" id="PTHR30146:SF24">
    <property type="entry name" value="XYLOSE OPERON REGULATORY PROTEIN"/>
    <property type="match status" value="1"/>
</dbReference>
<dbReference type="Proteomes" id="UP000346198">
    <property type="component" value="Unassembled WGS sequence"/>
</dbReference>
<dbReference type="InterPro" id="IPR018060">
    <property type="entry name" value="HTH_AraC"/>
</dbReference>
<dbReference type="EMBL" id="CAAHFH010000001">
    <property type="protein sequence ID" value="VGO20380.1"/>
    <property type="molecule type" value="Genomic_DNA"/>
</dbReference>
<keyword evidence="1" id="KW-0805">Transcription regulation</keyword>
<dbReference type="InterPro" id="IPR046335">
    <property type="entry name" value="LacI/GalR-like_sensor"/>
</dbReference>
<keyword evidence="3" id="KW-0804">Transcription</keyword>
<evidence type="ECO:0000256" key="2">
    <source>
        <dbReference type="ARBA" id="ARBA00023125"/>
    </source>
</evidence>
<dbReference type="Pfam" id="PF12833">
    <property type="entry name" value="HTH_18"/>
    <property type="match status" value="1"/>
</dbReference>
<evidence type="ECO:0000256" key="3">
    <source>
        <dbReference type="ARBA" id="ARBA00023163"/>
    </source>
</evidence>
<protein>
    <submittedName>
        <fullName evidence="5">Xylose operon regulatory protein</fullName>
    </submittedName>
</protein>
<evidence type="ECO:0000259" key="4">
    <source>
        <dbReference type="PROSITE" id="PS01124"/>
    </source>
</evidence>
<proteinExistence type="predicted"/>
<dbReference type="Gene3D" id="1.10.10.60">
    <property type="entry name" value="Homeodomain-like"/>
    <property type="match status" value="1"/>
</dbReference>
<dbReference type="GO" id="GO:0003700">
    <property type="term" value="F:DNA-binding transcription factor activity"/>
    <property type="evidence" value="ECO:0007669"/>
    <property type="project" value="InterPro"/>
</dbReference>
<accession>A0A6C2UJI4</accession>
<sequence length="381" mass="42431">MKDASIPQVAILISTTRNWGRLIVKGILAYAHEVGPWHLWIKPSSPDIFDAMPKGWKGDGVIARVSSTSLAGELTASGLPVVNVADTPTEGFSAPCVRTDDRIGTKMAAEHFIERGFRTVAYVGSQHTPNPIWYGQAFKEALAEHDIPCSEYYFSQNDPSPMPRLTEWLLALPKPVGILVWGHGNGRTVVDCCMEAGISVPHDVAVLGGSYDELMSHACFPTLSGLHAPTEQIGYEAAKLLHRMMQGGKVPRDTIYIPPLGIVERLSTDTLAVKDPKLVQVVQFIRDHAFESITMTDILRAVPMARRSLDRQFFQTFGRSPRDEIRRLRINKARQLLAETDLSMQLIAEACGYATYNYLTHAFKQATHMTPRDYRRKMRTG</sequence>
<dbReference type="PANTHER" id="PTHR30146">
    <property type="entry name" value="LACI-RELATED TRANSCRIPTIONAL REPRESSOR"/>
    <property type="match status" value="1"/>
</dbReference>
<dbReference type="SUPFAM" id="SSF53822">
    <property type="entry name" value="Periplasmic binding protein-like I"/>
    <property type="match status" value="1"/>
</dbReference>
<organism evidence="5 6">
    <name type="scientific">Pontiella sulfatireligans</name>
    <dbReference type="NCBI Taxonomy" id="2750658"/>
    <lineage>
        <taxon>Bacteria</taxon>
        <taxon>Pseudomonadati</taxon>
        <taxon>Kiritimatiellota</taxon>
        <taxon>Kiritimatiellia</taxon>
        <taxon>Kiritimatiellales</taxon>
        <taxon>Pontiellaceae</taxon>
        <taxon>Pontiella</taxon>
    </lineage>
</organism>
<dbReference type="Gene3D" id="3.40.50.2300">
    <property type="match status" value="2"/>
</dbReference>
<keyword evidence="6" id="KW-1185">Reference proteome</keyword>
<reference evidence="5 6" key="1">
    <citation type="submission" date="2019-04" db="EMBL/GenBank/DDBJ databases">
        <authorList>
            <person name="Van Vliet M D."/>
        </authorList>
    </citation>
    <scope>NUCLEOTIDE SEQUENCE [LARGE SCALE GENOMIC DNA]</scope>
    <source>
        <strain evidence="5 6">F21</strain>
    </source>
</reference>